<dbReference type="InterPro" id="IPR029058">
    <property type="entry name" value="AB_hydrolase_fold"/>
</dbReference>
<comment type="similarity">
    <text evidence="1">Belongs to the peptidase S28 family.</text>
</comment>
<keyword evidence="2" id="KW-0645">Protease</keyword>
<gene>
    <name evidence="8" type="ORF">V5O48_010392</name>
</gene>
<protein>
    <recommendedName>
        <fullName evidence="10">Serine peptidase</fullName>
    </recommendedName>
</protein>
<comment type="caution">
    <text evidence="8">The sequence shown here is derived from an EMBL/GenBank/DDBJ whole genome shotgun (WGS) entry which is preliminary data.</text>
</comment>
<keyword evidence="9" id="KW-1185">Reference proteome</keyword>
<feature type="region of interest" description="Disordered" evidence="6">
    <location>
        <begin position="511"/>
        <end position="536"/>
    </location>
</feature>
<sequence length="536" mass="59446">MGFLLLFALFAPLLLVDSTSLRAEKAPPGKVYKRATGEEIPPYDTVYYFDQLIDHNNASRGTFKQRYWHTAEFYEPGGPILLTSPGESNAERYTSELTNSSLTGFLAQTFHGATVMLEHRFYGLSNPVKDLEGSTLAKYHTIEQAVGDLEYFVENVQLSLGVEGEERNAPWIVTGCSYMGALAAWTMKTKPGLFHAGWSSSAPVQPIFNFWRYFEPIREYMPKNCSADVEAVISHVDDILGSNNKTDIRMMKDNFGMSNVTTEDFVAWLTQPLTEWQDVAPSSGPNTTFGQFCDALEVDRDGEHAPAVGWGFEKAFKAWGEYTKKIFLPNTCGKDANVGECLNTNTNTVVDPKTINTTIDNEDRSWQWVVCNEVGWHQVGAPPEEKTPRLVSRYYTTASQVESCKLSFPDAPTGGAAGVNRTTSEYGGWDVKVDRMVSVVGKRDPWREATLGASSLHRNGTDRMPIIFAEGGTHCSDMSMNNGVIDSTIGAAITEAVGYMKVWMDEWKSLGSDSENSGNDDTHHLKRLPSRANMAL</sequence>
<feature type="signal peptide" evidence="7">
    <location>
        <begin position="1"/>
        <end position="18"/>
    </location>
</feature>
<dbReference type="Pfam" id="PF05577">
    <property type="entry name" value="Peptidase_S28"/>
    <property type="match status" value="1"/>
</dbReference>
<dbReference type="SUPFAM" id="SSF53474">
    <property type="entry name" value="alpha/beta-Hydrolases"/>
    <property type="match status" value="1"/>
</dbReference>
<dbReference type="Gene3D" id="3.40.50.1820">
    <property type="entry name" value="alpha/beta hydrolase"/>
    <property type="match status" value="2"/>
</dbReference>
<organism evidence="8 9">
    <name type="scientific">Marasmius crinis-equi</name>
    <dbReference type="NCBI Taxonomy" id="585013"/>
    <lineage>
        <taxon>Eukaryota</taxon>
        <taxon>Fungi</taxon>
        <taxon>Dikarya</taxon>
        <taxon>Basidiomycota</taxon>
        <taxon>Agaricomycotina</taxon>
        <taxon>Agaricomycetes</taxon>
        <taxon>Agaricomycetidae</taxon>
        <taxon>Agaricales</taxon>
        <taxon>Marasmiineae</taxon>
        <taxon>Marasmiaceae</taxon>
        <taxon>Marasmius</taxon>
    </lineage>
</organism>
<evidence type="ECO:0000256" key="2">
    <source>
        <dbReference type="ARBA" id="ARBA00022670"/>
    </source>
</evidence>
<feature type="chain" id="PRO_5046577421" description="Serine peptidase" evidence="7">
    <location>
        <begin position="19"/>
        <end position="536"/>
    </location>
</feature>
<evidence type="ECO:0000313" key="9">
    <source>
        <dbReference type="Proteomes" id="UP001465976"/>
    </source>
</evidence>
<evidence type="ECO:0000313" key="8">
    <source>
        <dbReference type="EMBL" id="KAL0571573.1"/>
    </source>
</evidence>
<keyword evidence="4" id="KW-0378">Hydrolase</keyword>
<evidence type="ECO:0000256" key="1">
    <source>
        <dbReference type="ARBA" id="ARBA00011079"/>
    </source>
</evidence>
<reference evidence="8 9" key="1">
    <citation type="submission" date="2024-02" db="EMBL/GenBank/DDBJ databases">
        <title>A draft genome for the cacao thread blight pathogen Marasmius crinis-equi.</title>
        <authorList>
            <person name="Cohen S.P."/>
            <person name="Baruah I.K."/>
            <person name="Amoako-Attah I."/>
            <person name="Bukari Y."/>
            <person name="Meinhardt L.W."/>
            <person name="Bailey B.A."/>
        </authorList>
    </citation>
    <scope>NUCLEOTIDE SEQUENCE [LARGE SCALE GENOMIC DNA]</scope>
    <source>
        <strain evidence="8 9">GH-76</strain>
    </source>
</reference>
<keyword evidence="3 7" id="KW-0732">Signal</keyword>
<dbReference type="PANTHER" id="PTHR11010:SF23">
    <property type="entry name" value="SERINE PEPTIDASE"/>
    <property type="match status" value="1"/>
</dbReference>
<evidence type="ECO:0000256" key="5">
    <source>
        <dbReference type="ARBA" id="ARBA00023180"/>
    </source>
</evidence>
<dbReference type="EMBL" id="JBAHYK010000747">
    <property type="protein sequence ID" value="KAL0571573.1"/>
    <property type="molecule type" value="Genomic_DNA"/>
</dbReference>
<proteinExistence type="inferred from homology"/>
<evidence type="ECO:0008006" key="10">
    <source>
        <dbReference type="Google" id="ProtNLM"/>
    </source>
</evidence>
<evidence type="ECO:0000256" key="3">
    <source>
        <dbReference type="ARBA" id="ARBA00022729"/>
    </source>
</evidence>
<evidence type="ECO:0000256" key="6">
    <source>
        <dbReference type="SAM" id="MobiDB-lite"/>
    </source>
</evidence>
<dbReference type="PANTHER" id="PTHR11010">
    <property type="entry name" value="PROTEASE S28 PRO-X CARBOXYPEPTIDASE-RELATED"/>
    <property type="match status" value="1"/>
</dbReference>
<accession>A0ABR3F8T3</accession>
<name>A0ABR3F8T3_9AGAR</name>
<dbReference type="Proteomes" id="UP001465976">
    <property type="component" value="Unassembled WGS sequence"/>
</dbReference>
<keyword evidence="5" id="KW-0325">Glycoprotein</keyword>
<evidence type="ECO:0000256" key="4">
    <source>
        <dbReference type="ARBA" id="ARBA00022801"/>
    </source>
</evidence>
<dbReference type="InterPro" id="IPR008758">
    <property type="entry name" value="Peptidase_S28"/>
</dbReference>
<evidence type="ECO:0000256" key="7">
    <source>
        <dbReference type="SAM" id="SignalP"/>
    </source>
</evidence>